<organism evidence="1">
    <name type="scientific">hydrothermal vent metagenome</name>
    <dbReference type="NCBI Taxonomy" id="652676"/>
    <lineage>
        <taxon>unclassified sequences</taxon>
        <taxon>metagenomes</taxon>
        <taxon>ecological metagenomes</taxon>
    </lineage>
</organism>
<name>A0A3B0WFT3_9ZZZZ</name>
<gene>
    <name evidence="1" type="ORF">MNBD_GAMMA05-823</name>
</gene>
<protein>
    <submittedName>
        <fullName evidence="1">Uncharacterized protein</fullName>
    </submittedName>
</protein>
<proteinExistence type="predicted"/>
<evidence type="ECO:0000313" key="1">
    <source>
        <dbReference type="EMBL" id="VAW51310.1"/>
    </source>
</evidence>
<dbReference type="AlphaFoldDB" id="A0A3B0WFT3"/>
<accession>A0A3B0WFT3</accession>
<reference evidence="1" key="1">
    <citation type="submission" date="2018-06" db="EMBL/GenBank/DDBJ databases">
        <authorList>
            <person name="Zhirakovskaya E."/>
        </authorList>
    </citation>
    <scope>NUCLEOTIDE SEQUENCE</scope>
</reference>
<sequence length="47" mass="5346">MMVGFSFFIMSQTRSIDKRVIALNGWPVSYQAAFELLSKLSSEAIQF</sequence>
<dbReference type="EMBL" id="UOFE01000015">
    <property type="protein sequence ID" value="VAW51310.1"/>
    <property type="molecule type" value="Genomic_DNA"/>
</dbReference>